<gene>
    <name evidence="2" type="ORF">BWGOE11_29280</name>
</gene>
<dbReference type="EMBL" id="LXLX01000034">
    <property type="protein sequence ID" value="OFD92184.1"/>
    <property type="molecule type" value="Genomic_DNA"/>
</dbReference>
<evidence type="ECO:0000313" key="2">
    <source>
        <dbReference type="EMBL" id="OFD92184.1"/>
    </source>
</evidence>
<dbReference type="Proteomes" id="UP000175835">
    <property type="component" value="Unassembled WGS sequence"/>
</dbReference>
<proteinExistence type="predicted"/>
<reference evidence="2 3" key="1">
    <citation type="submission" date="2016-05" db="EMBL/GenBank/DDBJ databases">
        <title>Bacillus thuringiensis and Bacillus weihenstephanensis as novel biocontrol agents of wilt causing Verticillium species.</title>
        <authorList>
            <person name="Hollensteiner J."/>
            <person name="Wemheuer F."/>
            <person name="Harting R."/>
            <person name="Kolarzyk A."/>
            <person name="Diaz-Valerio S."/>
            <person name="Poehlein A."/>
            <person name="Brzuszkiewicz E."/>
            <person name="Nesemann K."/>
            <person name="Braus-Stromeyer S."/>
            <person name="Braus G."/>
            <person name="Daniel R."/>
            <person name="Liesegang H."/>
        </authorList>
    </citation>
    <scope>NUCLEOTIDE SEQUENCE [LARGE SCALE GENOMIC DNA]</scope>
    <source>
        <strain evidence="2 3">GOE11</strain>
    </source>
</reference>
<keyword evidence="1" id="KW-0472">Membrane</keyword>
<accession>A0A1D3MN17</accession>
<name>A0A1D3MN17_BACMY</name>
<protein>
    <submittedName>
        <fullName evidence="2">Uncharacterized protein</fullName>
    </submittedName>
</protein>
<comment type="caution">
    <text evidence="2">The sequence shown here is derived from an EMBL/GenBank/DDBJ whole genome shotgun (WGS) entry which is preliminary data.</text>
</comment>
<organism evidence="2 3">
    <name type="scientific">Bacillus mycoides</name>
    <dbReference type="NCBI Taxonomy" id="1405"/>
    <lineage>
        <taxon>Bacteria</taxon>
        <taxon>Bacillati</taxon>
        <taxon>Bacillota</taxon>
        <taxon>Bacilli</taxon>
        <taxon>Bacillales</taxon>
        <taxon>Bacillaceae</taxon>
        <taxon>Bacillus</taxon>
        <taxon>Bacillus cereus group</taxon>
    </lineage>
</organism>
<dbReference type="AlphaFoldDB" id="A0A1D3MN17"/>
<evidence type="ECO:0000313" key="3">
    <source>
        <dbReference type="Proteomes" id="UP000175835"/>
    </source>
</evidence>
<feature type="transmembrane region" description="Helical" evidence="1">
    <location>
        <begin position="12"/>
        <end position="33"/>
    </location>
</feature>
<sequence length="36" mass="4063">MKNLLNLGDYGALSNFGIVFIFVVAFNAIRMLYSFC</sequence>
<keyword evidence="1" id="KW-0812">Transmembrane</keyword>
<keyword evidence="1" id="KW-1133">Transmembrane helix</keyword>
<evidence type="ECO:0000256" key="1">
    <source>
        <dbReference type="SAM" id="Phobius"/>
    </source>
</evidence>